<dbReference type="Gramene" id="Bra016696.1">
    <property type="protein sequence ID" value="Bra016696.1-P"/>
    <property type="gene ID" value="Bra016696"/>
</dbReference>
<dbReference type="HOGENOM" id="CLU_2416391_0_0_1"/>
<feature type="compositionally biased region" description="Basic and acidic residues" evidence="1">
    <location>
        <begin position="33"/>
        <end position="45"/>
    </location>
</feature>
<dbReference type="EnsemblPlants" id="Bra016696.1">
    <property type="protein sequence ID" value="Bra016696.1-P"/>
    <property type="gene ID" value="Bra016696"/>
</dbReference>
<evidence type="ECO:0000313" key="3">
    <source>
        <dbReference type="Proteomes" id="UP000011750"/>
    </source>
</evidence>
<organism evidence="2 3">
    <name type="scientific">Brassica campestris</name>
    <name type="common">Field mustard</name>
    <dbReference type="NCBI Taxonomy" id="3711"/>
    <lineage>
        <taxon>Eukaryota</taxon>
        <taxon>Viridiplantae</taxon>
        <taxon>Streptophyta</taxon>
        <taxon>Embryophyta</taxon>
        <taxon>Tracheophyta</taxon>
        <taxon>Spermatophyta</taxon>
        <taxon>Magnoliopsida</taxon>
        <taxon>eudicotyledons</taxon>
        <taxon>Gunneridae</taxon>
        <taxon>Pentapetalae</taxon>
        <taxon>rosids</taxon>
        <taxon>malvids</taxon>
        <taxon>Brassicales</taxon>
        <taxon>Brassicaceae</taxon>
        <taxon>Brassiceae</taxon>
        <taxon>Brassica</taxon>
    </lineage>
</organism>
<sequence>MKLPCNTSAKHNISYQEQKRSDGEELDSDPLESVERNNTKTRDPNSDANSRPQMMKLALTSNRKEWGQGMVVRGENRHPLKGESQMVGAEIC</sequence>
<evidence type="ECO:0000313" key="2">
    <source>
        <dbReference type="EnsemblPlants" id="Bra016696.1-P"/>
    </source>
</evidence>
<dbReference type="Proteomes" id="UP000011750">
    <property type="component" value="Chromosome A08"/>
</dbReference>
<accession>M4DJL8</accession>
<proteinExistence type="predicted"/>
<name>M4DJL8_BRACM</name>
<reference evidence="2 3" key="2">
    <citation type="journal article" date="2018" name="Hortic Res">
        <title>Improved Brassica rapa reference genome by single-molecule sequencing and chromosome conformation capture technologies.</title>
        <authorList>
            <person name="Zhang L."/>
            <person name="Cai X."/>
            <person name="Wu J."/>
            <person name="Liu M."/>
            <person name="Grob S."/>
            <person name="Cheng F."/>
            <person name="Liang J."/>
            <person name="Cai C."/>
            <person name="Liu Z."/>
            <person name="Liu B."/>
            <person name="Wang F."/>
            <person name="Li S."/>
            <person name="Liu F."/>
            <person name="Li X."/>
            <person name="Cheng L."/>
            <person name="Yang W."/>
            <person name="Li M.H."/>
            <person name="Grossniklaus U."/>
            <person name="Zheng H."/>
            <person name="Wang X."/>
        </authorList>
    </citation>
    <scope>NUCLEOTIDE SEQUENCE [LARGE SCALE GENOMIC DNA]</scope>
    <source>
        <strain evidence="2 3">cv. Chiifu-401-42</strain>
    </source>
</reference>
<reference evidence="2 3" key="1">
    <citation type="journal article" date="2011" name="Nat. Genet.">
        <title>The genome of the mesopolyploid crop species Brassica rapa.</title>
        <authorList>
            <consortium name="Brassica rapa Genome Sequencing Project Consortium"/>
            <person name="Wang X."/>
            <person name="Wang H."/>
            <person name="Wang J."/>
            <person name="Sun R."/>
            <person name="Wu J."/>
            <person name="Liu S."/>
            <person name="Bai Y."/>
            <person name="Mun J.H."/>
            <person name="Bancroft I."/>
            <person name="Cheng F."/>
            <person name="Huang S."/>
            <person name="Li X."/>
            <person name="Hua W."/>
            <person name="Wang J."/>
            <person name="Wang X."/>
            <person name="Freeling M."/>
            <person name="Pires J.C."/>
            <person name="Paterson A.H."/>
            <person name="Chalhoub B."/>
            <person name="Wang B."/>
            <person name="Hayward A."/>
            <person name="Sharpe A.G."/>
            <person name="Park B.S."/>
            <person name="Weisshaar B."/>
            <person name="Liu B."/>
            <person name="Li B."/>
            <person name="Liu B."/>
            <person name="Tong C."/>
            <person name="Song C."/>
            <person name="Duran C."/>
            <person name="Peng C."/>
            <person name="Geng C."/>
            <person name="Koh C."/>
            <person name="Lin C."/>
            <person name="Edwards D."/>
            <person name="Mu D."/>
            <person name="Shen D."/>
            <person name="Soumpourou E."/>
            <person name="Li F."/>
            <person name="Fraser F."/>
            <person name="Conant G."/>
            <person name="Lassalle G."/>
            <person name="King G.J."/>
            <person name="Bonnema G."/>
            <person name="Tang H."/>
            <person name="Wang H."/>
            <person name="Belcram H."/>
            <person name="Zhou H."/>
            <person name="Hirakawa H."/>
            <person name="Abe H."/>
            <person name="Guo H."/>
            <person name="Wang H."/>
            <person name="Jin H."/>
            <person name="Parkin I.A."/>
            <person name="Batley J."/>
            <person name="Kim J.S."/>
            <person name="Just J."/>
            <person name="Li J."/>
            <person name="Xu J."/>
            <person name="Deng J."/>
            <person name="Kim J.A."/>
            <person name="Li J."/>
            <person name="Yu J."/>
            <person name="Meng J."/>
            <person name="Wang J."/>
            <person name="Min J."/>
            <person name="Poulain J."/>
            <person name="Wang J."/>
            <person name="Hatakeyama K."/>
            <person name="Wu K."/>
            <person name="Wang L."/>
            <person name="Fang L."/>
            <person name="Trick M."/>
            <person name="Links M.G."/>
            <person name="Zhao M."/>
            <person name="Jin M."/>
            <person name="Ramchiary N."/>
            <person name="Drou N."/>
            <person name="Berkman P.J."/>
            <person name="Cai Q."/>
            <person name="Huang Q."/>
            <person name="Li R."/>
            <person name="Tabata S."/>
            <person name="Cheng S."/>
            <person name="Zhang S."/>
            <person name="Zhang S."/>
            <person name="Huang S."/>
            <person name="Sato S."/>
            <person name="Sun S."/>
            <person name="Kwon S.J."/>
            <person name="Choi S.R."/>
            <person name="Lee T.H."/>
            <person name="Fan W."/>
            <person name="Zhao X."/>
            <person name="Tan X."/>
            <person name="Xu X."/>
            <person name="Wang Y."/>
            <person name="Qiu Y."/>
            <person name="Yin Y."/>
            <person name="Li Y."/>
            <person name="Du Y."/>
            <person name="Liao Y."/>
            <person name="Lim Y."/>
            <person name="Narusaka Y."/>
            <person name="Wang Y."/>
            <person name="Wang Z."/>
            <person name="Li Z."/>
            <person name="Wang Z."/>
            <person name="Xiong Z."/>
            <person name="Zhang Z."/>
        </authorList>
    </citation>
    <scope>NUCLEOTIDE SEQUENCE [LARGE SCALE GENOMIC DNA]</scope>
    <source>
        <strain evidence="2 3">cv. Chiifu-401-42</strain>
    </source>
</reference>
<feature type="compositionally biased region" description="Polar residues" evidence="1">
    <location>
        <begin position="1"/>
        <end position="16"/>
    </location>
</feature>
<protein>
    <submittedName>
        <fullName evidence="2">Uncharacterized protein</fullName>
    </submittedName>
</protein>
<dbReference type="InParanoid" id="M4DJL8"/>
<evidence type="ECO:0000256" key="1">
    <source>
        <dbReference type="SAM" id="MobiDB-lite"/>
    </source>
</evidence>
<feature type="region of interest" description="Disordered" evidence="1">
    <location>
        <begin position="1"/>
        <end position="92"/>
    </location>
</feature>
<keyword evidence="3" id="KW-1185">Reference proteome</keyword>
<reference evidence="2" key="3">
    <citation type="submission" date="2023-03" db="UniProtKB">
        <authorList>
            <consortium name="EnsemblPlants"/>
        </authorList>
    </citation>
    <scope>IDENTIFICATION</scope>
    <source>
        <strain evidence="2">cv. Chiifu-401-42</strain>
    </source>
</reference>
<dbReference type="AlphaFoldDB" id="M4DJL8"/>